<comment type="caution">
    <text evidence="2">The sequence shown here is derived from an EMBL/GenBank/DDBJ whole genome shotgun (WGS) entry which is preliminary data.</text>
</comment>
<dbReference type="PANTHER" id="PTHR16291:SF0">
    <property type="entry name" value="NUCLEAR CAP-BINDING PROTEIN SUBUNIT 3"/>
    <property type="match status" value="1"/>
</dbReference>
<keyword evidence="3" id="KW-1185">Reference proteome</keyword>
<dbReference type="PANTHER" id="PTHR16291">
    <property type="entry name" value="NUCLEAR CAP-BINDING PROTEIN SUBUNIT 3"/>
    <property type="match status" value="1"/>
</dbReference>
<feature type="region of interest" description="Disordered" evidence="1">
    <location>
        <begin position="394"/>
        <end position="421"/>
    </location>
</feature>
<accession>A0ABR1HGM1</accession>
<dbReference type="InterPro" id="IPR019416">
    <property type="entry name" value="NCBP3"/>
</dbReference>
<dbReference type="EMBL" id="JAZAVJ010000033">
    <property type="protein sequence ID" value="KAK7419989.1"/>
    <property type="molecule type" value="Genomic_DNA"/>
</dbReference>
<dbReference type="Proteomes" id="UP001498476">
    <property type="component" value="Unassembled WGS sequence"/>
</dbReference>
<protein>
    <recommendedName>
        <fullName evidence="4">RRM domain-containing protein</fullName>
    </recommendedName>
</protein>
<proteinExistence type="predicted"/>
<gene>
    <name evidence="2" type="ORF">QQX98_002995</name>
</gene>
<organism evidence="2 3">
    <name type="scientific">Neonectria punicea</name>
    <dbReference type="NCBI Taxonomy" id="979145"/>
    <lineage>
        <taxon>Eukaryota</taxon>
        <taxon>Fungi</taxon>
        <taxon>Dikarya</taxon>
        <taxon>Ascomycota</taxon>
        <taxon>Pezizomycotina</taxon>
        <taxon>Sordariomycetes</taxon>
        <taxon>Hypocreomycetidae</taxon>
        <taxon>Hypocreales</taxon>
        <taxon>Nectriaceae</taxon>
        <taxon>Neonectria</taxon>
    </lineage>
</organism>
<name>A0ABR1HGM1_9HYPO</name>
<feature type="region of interest" description="Disordered" evidence="1">
    <location>
        <begin position="167"/>
        <end position="305"/>
    </location>
</feature>
<reference evidence="2 3" key="1">
    <citation type="journal article" date="2025" name="Microbiol. Resour. Announc.">
        <title>Draft genome sequences for Neonectria magnoliae and Neonectria punicea, canker pathogens of Liriodendron tulipifera and Acer saccharum in West Virginia.</title>
        <authorList>
            <person name="Petronek H.M."/>
            <person name="Kasson M.T."/>
            <person name="Metheny A.M."/>
            <person name="Stauder C.M."/>
            <person name="Lovett B."/>
            <person name="Lynch S.C."/>
            <person name="Garnas J.R."/>
            <person name="Kasson L.R."/>
            <person name="Stajich J.E."/>
        </authorList>
    </citation>
    <scope>NUCLEOTIDE SEQUENCE [LARGE SCALE GENOMIC DNA]</scope>
    <source>
        <strain evidence="2 3">NRRL 64653</strain>
    </source>
</reference>
<evidence type="ECO:0000313" key="3">
    <source>
        <dbReference type="Proteomes" id="UP001498476"/>
    </source>
</evidence>
<feature type="compositionally biased region" description="Basic and acidic residues" evidence="1">
    <location>
        <begin position="227"/>
        <end position="253"/>
    </location>
</feature>
<evidence type="ECO:0000256" key="1">
    <source>
        <dbReference type="SAM" id="MobiDB-lite"/>
    </source>
</evidence>
<feature type="compositionally biased region" description="Basic and acidic residues" evidence="1">
    <location>
        <begin position="167"/>
        <end position="204"/>
    </location>
</feature>
<evidence type="ECO:0000313" key="2">
    <source>
        <dbReference type="EMBL" id="KAK7419989.1"/>
    </source>
</evidence>
<sequence>MDLDIEMDDAVDMTLDAPIADLEHNDILQPDELDEPGEVADDDPPADETKAIVPTKLHIRGVDSLHTNDIKAYVKAQFGAVDRVEWIDDSSANLLFNSDSVARDAIVALSAVPIADVTALAVGETLPAKPVDDKPEITLHVRFALASDKKEAGAALRSRYYLLHPEHDPEERRRRNQDNRSRYRDREGDYRRDGRDGRDSDYRRSSGRRRRDSDEGVETFEASMYDDAPRASIDRRHSDSDDRPRSFARENQGKELFAGRKAVRDRSASPRRDNDGDDVMGERASSSSNRVKARTIKNRISEDNSSKELFPTKELFPIKGRGGRGSDRLDQLERAIGSAHLREEDRPKIVAVPDAPASGAFNIRGIANRRGDGEGFSIKGAAAGASARELFPDRFDGGNAGKELLDGGRTKRRQRAEDLFS</sequence>
<evidence type="ECO:0008006" key="4">
    <source>
        <dbReference type="Google" id="ProtNLM"/>
    </source>
</evidence>
<feature type="compositionally biased region" description="Basic and acidic residues" evidence="1">
    <location>
        <begin position="262"/>
        <end position="274"/>
    </location>
</feature>
<feature type="compositionally biased region" description="Basic and acidic residues" evidence="1">
    <location>
        <begin position="403"/>
        <end position="421"/>
    </location>
</feature>
<dbReference type="Pfam" id="PF10309">
    <property type="entry name" value="NCBP3"/>
    <property type="match status" value="1"/>
</dbReference>